<dbReference type="Proteomes" id="UP000018545">
    <property type="component" value="Chromosome"/>
</dbReference>
<dbReference type="HOGENOM" id="CLU_157118_0_0_6"/>
<dbReference type="RefSeq" id="WP_007783882.1">
    <property type="nucleotide sequence ID" value="NC_023032.1"/>
</dbReference>
<evidence type="ECO:0000313" key="8">
    <source>
        <dbReference type="Proteomes" id="UP000244731"/>
    </source>
</evidence>
<keyword evidence="3" id="KW-0175">Coiled coil</keyword>
<organism evidence="4 7">
    <name type="scientific">Cronobacter malonaticus</name>
    <dbReference type="NCBI Taxonomy" id="413503"/>
    <lineage>
        <taxon>Bacteria</taxon>
        <taxon>Pseudomonadati</taxon>
        <taxon>Pseudomonadota</taxon>
        <taxon>Gammaproteobacteria</taxon>
        <taxon>Enterobacterales</taxon>
        <taxon>Enterobacteriaceae</taxon>
        <taxon>Cronobacter</taxon>
    </lineage>
</organism>
<dbReference type="EMBL" id="CP006731">
    <property type="protein sequence ID" value="AHB70640.1"/>
    <property type="molecule type" value="Genomic_DNA"/>
</dbReference>
<evidence type="ECO:0000256" key="2">
    <source>
        <dbReference type="ARBA" id="ARBA00023016"/>
    </source>
</evidence>
<dbReference type="AlphaFoldDB" id="V5U0Z8"/>
<reference evidence="5 8" key="2">
    <citation type="submission" date="2016-12" db="EMBL/GenBank/DDBJ databases">
        <title>Analysis of the Molecular Diversity Among Cronobacter Species Isolated from Filth Flies Using a Pan Genomic DNA Microarray.</title>
        <authorList>
            <person name="Pava-Ripoll M."/>
            <person name="Tall B."/>
            <person name="Farber J."/>
            <person name="Fanning S."/>
            <person name="Lehner A."/>
            <person name="Stephan R."/>
            <person name="Pagotto F."/>
            <person name="Iverson C."/>
            <person name="Ziobro G."/>
            <person name="Miller A."/>
            <person name="Pearson R."/>
            <person name="Yan Q."/>
            <person name="Kim M."/>
            <person name="Jeong S."/>
            <person name="Park J."/>
            <person name="Jun S."/>
            <person name="Choi H."/>
            <person name="Chung T."/>
            <person name="Yoo Y."/>
            <person name="Park E."/>
            <person name="Hwang S."/>
            <person name="Lee B."/>
            <person name="Sathyamoorthy V."/>
            <person name="Carter L."/>
            <person name="Mammel M."/>
            <person name="Jackson S."/>
            <person name="Kothary M."/>
            <person name="Patel I."/>
            <person name="Grim C."/>
            <person name="Gopinath G."/>
            <person name="Gangiredla J."/>
            <person name="Chase H."/>
        </authorList>
    </citation>
    <scope>NUCLEOTIDE SEQUENCE [LARGE SCALE GENOMIC DNA]</scope>
    <source>
        <strain evidence="5 8">MOD1-Md25g</strain>
    </source>
</reference>
<sequence>MNNVIYSMIAKISKMDAEAKILTAQVEAQALLLSAMLMTIGKNGGMEEMIEGVKKAINAALDAEDNAFKSDTEILLNQFNELLSIACVLDKEKPELDIEALRKLSSSLTSDKQF</sequence>
<evidence type="ECO:0000313" key="7">
    <source>
        <dbReference type="Proteomes" id="UP000018545"/>
    </source>
</evidence>
<gene>
    <name evidence="5" type="ORF">AUM46_18955</name>
    <name evidence="6" type="ORF">C3E80_14665</name>
    <name evidence="4" type="ORF">P262_03191</name>
</gene>
<keyword evidence="2" id="KW-0346">Stress response</keyword>
<dbReference type="GeneID" id="45715783"/>
<keyword evidence="1" id="KW-0963">Cytoplasm</keyword>
<evidence type="ECO:0000313" key="9">
    <source>
        <dbReference type="Proteomes" id="UP000285793"/>
    </source>
</evidence>
<reference evidence="6 9" key="3">
    <citation type="journal article" date="2018" name="Front. Microbiol.">
        <title>An Investigation of an Acute Gastroenteritis Outbreak: Cronobacter sakazakii, a Potential Cause of Food-Borne Illness.</title>
        <authorList>
            <person name="Yong W."/>
            <person name="Guo B."/>
            <person name="Shi X."/>
            <person name="Cheng T."/>
            <person name="Chen M."/>
            <person name="Jiang X."/>
            <person name="Ye Y."/>
            <person name="Wang J."/>
            <person name="Xie G."/>
            <person name="Ding J."/>
        </authorList>
    </citation>
    <scope>NUCLEOTIDE SEQUENCE [LARGE SCALE GENOMIC DNA]</scope>
    <source>
        <strain evidence="6 9">S1</strain>
    </source>
</reference>
<dbReference type="EMBL" id="MSAC01000063">
    <property type="protein sequence ID" value="PUX01452.1"/>
    <property type="molecule type" value="Genomic_DNA"/>
</dbReference>
<evidence type="ECO:0000256" key="1">
    <source>
        <dbReference type="ARBA" id="ARBA00022490"/>
    </source>
</evidence>
<protein>
    <submittedName>
        <fullName evidence="5">Anti-adapter protein IraP</fullName>
    </submittedName>
</protein>
<evidence type="ECO:0000313" key="5">
    <source>
        <dbReference type="EMBL" id="PUX01452.1"/>
    </source>
</evidence>
<dbReference type="Proteomes" id="UP000285793">
    <property type="component" value="Unassembled WGS sequence"/>
</dbReference>
<dbReference type="InterPro" id="IPR019732">
    <property type="entry name" value="SigmaS_Anti-adapt_IraP"/>
</dbReference>
<evidence type="ECO:0000313" key="6">
    <source>
        <dbReference type="EMBL" id="ROW59636.1"/>
    </source>
</evidence>
<dbReference type="Pfam" id="PF10796">
    <property type="entry name" value="Anti-adapt_IraP"/>
    <property type="match status" value="1"/>
</dbReference>
<dbReference type="NCBIfam" id="NF007598">
    <property type="entry name" value="PRK10244.1"/>
    <property type="match status" value="1"/>
</dbReference>
<dbReference type="Proteomes" id="UP000244731">
    <property type="component" value="Unassembled WGS sequence"/>
</dbReference>
<evidence type="ECO:0000256" key="3">
    <source>
        <dbReference type="ARBA" id="ARBA00023054"/>
    </source>
</evidence>
<reference evidence="4 7" key="1">
    <citation type="journal article" date="2014" name="Genome Announc.">
        <title>Complete Genome Sequence of Cronobacter sakazakii Strain CMCC 45402.</title>
        <authorList>
            <person name="Zhao Z."/>
            <person name="Wang L."/>
            <person name="Wang B."/>
            <person name="Liang H."/>
            <person name="Ye Q."/>
            <person name="Zeng M."/>
        </authorList>
    </citation>
    <scope>NUCLEOTIDE SEQUENCE [LARGE SCALE GENOMIC DNA]</scope>
    <source>
        <strain evidence="7">45402</strain>
        <strain evidence="4">CMCC45402</strain>
    </source>
</reference>
<dbReference type="KEGG" id="csi:P262_03191"/>
<dbReference type="GO" id="GO:0005737">
    <property type="term" value="C:cytoplasm"/>
    <property type="evidence" value="ECO:0007669"/>
    <property type="project" value="InterPro"/>
</dbReference>
<dbReference type="EMBL" id="PQJL01000016">
    <property type="protein sequence ID" value="ROW59636.1"/>
    <property type="molecule type" value="Genomic_DNA"/>
</dbReference>
<accession>V5U0Z8</accession>
<evidence type="ECO:0000313" key="4">
    <source>
        <dbReference type="EMBL" id="AHB70640.1"/>
    </source>
</evidence>
<dbReference type="PATRIC" id="fig|1401659.3.peg.2253"/>
<name>V5U0Z8_9ENTR</name>
<keyword evidence="8" id="KW-1185">Reference proteome</keyword>
<proteinExistence type="predicted"/>